<reference evidence="2 3" key="1">
    <citation type="journal article" date="2024" name="G3 (Bethesda)">
        <title>Genome assembly of Hibiscus sabdariffa L. provides insights into metabolisms of medicinal natural products.</title>
        <authorList>
            <person name="Kim T."/>
        </authorList>
    </citation>
    <scope>NUCLEOTIDE SEQUENCE [LARGE SCALE GENOMIC DNA]</scope>
    <source>
        <strain evidence="2">TK-2024</strain>
        <tissue evidence="2">Old leaves</tissue>
    </source>
</reference>
<keyword evidence="3" id="KW-1185">Reference proteome</keyword>
<proteinExistence type="predicted"/>
<evidence type="ECO:0000256" key="1">
    <source>
        <dbReference type="SAM" id="MobiDB-lite"/>
    </source>
</evidence>
<evidence type="ECO:0000313" key="3">
    <source>
        <dbReference type="Proteomes" id="UP001396334"/>
    </source>
</evidence>
<organism evidence="2 3">
    <name type="scientific">Hibiscus sabdariffa</name>
    <name type="common">roselle</name>
    <dbReference type="NCBI Taxonomy" id="183260"/>
    <lineage>
        <taxon>Eukaryota</taxon>
        <taxon>Viridiplantae</taxon>
        <taxon>Streptophyta</taxon>
        <taxon>Embryophyta</taxon>
        <taxon>Tracheophyta</taxon>
        <taxon>Spermatophyta</taxon>
        <taxon>Magnoliopsida</taxon>
        <taxon>eudicotyledons</taxon>
        <taxon>Gunneridae</taxon>
        <taxon>Pentapetalae</taxon>
        <taxon>rosids</taxon>
        <taxon>malvids</taxon>
        <taxon>Malvales</taxon>
        <taxon>Malvaceae</taxon>
        <taxon>Malvoideae</taxon>
        <taxon>Hibiscus</taxon>
    </lineage>
</organism>
<sequence length="194" mass="22107">MPHEVKGPTRCMISKFHARCPKSNRWLELAMHDKLERVARWGRAVYINIQQFVQFQLKVNIVALMLNLILYASSDGCSATMGKRDLGELALAIEAPPNVRTPCWKECNLHHQGHVLGQIIYQLEGNVMNQDPHQKMSQQGLQDRQRRAHEKSSNGFEGFLFVTDRELGSSIMVASCLIALDRSPNHLRKQHHGC</sequence>
<dbReference type="EMBL" id="JBBPBN010000004">
    <property type="protein sequence ID" value="KAK9041143.1"/>
    <property type="molecule type" value="Genomic_DNA"/>
</dbReference>
<dbReference type="SUPFAM" id="SSF81665">
    <property type="entry name" value="Calcium ATPase, transmembrane domain M"/>
    <property type="match status" value="1"/>
</dbReference>
<name>A0ABR2TUL9_9ROSI</name>
<gene>
    <name evidence="2" type="ORF">V6N11_016258</name>
</gene>
<dbReference type="InterPro" id="IPR023298">
    <property type="entry name" value="ATPase_P-typ_TM_dom_sf"/>
</dbReference>
<comment type="caution">
    <text evidence="2">The sequence shown here is derived from an EMBL/GenBank/DDBJ whole genome shotgun (WGS) entry which is preliminary data.</text>
</comment>
<evidence type="ECO:0000313" key="2">
    <source>
        <dbReference type="EMBL" id="KAK9041143.1"/>
    </source>
</evidence>
<dbReference type="Proteomes" id="UP001396334">
    <property type="component" value="Unassembled WGS sequence"/>
</dbReference>
<accession>A0ABR2TUL9</accession>
<feature type="region of interest" description="Disordered" evidence="1">
    <location>
        <begin position="131"/>
        <end position="150"/>
    </location>
</feature>
<dbReference type="Gene3D" id="1.20.1110.10">
    <property type="entry name" value="Calcium-transporting ATPase, transmembrane domain"/>
    <property type="match status" value="1"/>
</dbReference>
<feature type="compositionally biased region" description="Polar residues" evidence="1">
    <location>
        <begin position="131"/>
        <end position="142"/>
    </location>
</feature>
<protein>
    <submittedName>
        <fullName evidence="2">Uncharacterized protein</fullName>
    </submittedName>
</protein>